<sequence>MKSLLHTLHTTAATRMPALASMHRALLSPAAARRSITTLRPSPRPLLSSSAPTFSHQSPPALVKRTYSTAPNQHQVLQSFGTPLAQFIFTLSRIARIITFTALGVGTIGVVSFEAAHQYVENFAMPALSPSLNSSNSSSSDEYGWKQLALQESWSGSLSHPGTDPRLGIKGRHAVRSAWMCVNWGGGISPSLLFQGGAAGNSGLGRTAITSMSAAKTLKVDDGMILAMQYLNLAVKIANAKGISLPDTGAIRAGLVSKEAAEEQLKSVDPLAVALEARLAAVKERQGSRGALESAIGSYEKLYDIATLTGGGGGEKGDRGEKGEKLVRLATKLADLHTALGERKEAERWLGRAVGIAALAGAHTPELQNSSISDSVGVKVEEQGKKGGVRAWFGKSNPTPTPTPALATDTMQTTPRTEVEASPTPALTRALITALLSKSAFHATSASLHEALKAQMSALKLTDAELSRLSRLSFSPSSSTSPPTTTSTSAELHKLWLTHHQSILNLHVAETIYGLRRNSGKSSLPSWSSSKKEGKKGEKSLGWIQEATIKAQGVVQELEGERRGKKGGEVELGEKWKKDKQVALVAGRVLRDAKRVLDAASRSRATLESMV</sequence>
<protein>
    <submittedName>
        <fullName evidence="2">Uncharacterized protein</fullName>
    </submittedName>
</protein>
<gene>
    <name evidence="2" type="ORF">UBRO_04917</name>
</gene>
<name>A0A1K0G5P4_9BASI</name>
<evidence type="ECO:0000313" key="3">
    <source>
        <dbReference type="Proteomes" id="UP000179920"/>
    </source>
</evidence>
<reference evidence="3" key="1">
    <citation type="submission" date="2016-04" db="EMBL/GenBank/DDBJ databases">
        <authorList>
            <person name="Guldener U."/>
            <person name="Guldener U."/>
        </authorList>
    </citation>
    <scope>NUCLEOTIDE SEQUENCE [LARGE SCALE GENOMIC DNA]</scope>
    <source>
        <strain evidence="3">UB2112</strain>
    </source>
</reference>
<dbReference type="AlphaFoldDB" id="A0A1K0G5P4"/>
<proteinExistence type="predicted"/>
<organism evidence="2 3">
    <name type="scientific">Ustilago bromivora</name>
    <dbReference type="NCBI Taxonomy" id="307758"/>
    <lineage>
        <taxon>Eukaryota</taxon>
        <taxon>Fungi</taxon>
        <taxon>Dikarya</taxon>
        <taxon>Basidiomycota</taxon>
        <taxon>Ustilaginomycotina</taxon>
        <taxon>Ustilaginomycetes</taxon>
        <taxon>Ustilaginales</taxon>
        <taxon>Ustilaginaceae</taxon>
        <taxon>Ustilago</taxon>
    </lineage>
</organism>
<feature type="region of interest" description="Disordered" evidence="1">
    <location>
        <begin position="389"/>
        <end position="423"/>
    </location>
</feature>
<feature type="compositionally biased region" description="Low complexity" evidence="1">
    <location>
        <begin position="520"/>
        <end position="529"/>
    </location>
</feature>
<accession>A0A1K0G5P4</accession>
<evidence type="ECO:0000256" key="1">
    <source>
        <dbReference type="SAM" id="MobiDB-lite"/>
    </source>
</evidence>
<evidence type="ECO:0000313" key="2">
    <source>
        <dbReference type="EMBL" id="SAM82791.1"/>
    </source>
</evidence>
<feature type="compositionally biased region" description="Basic and acidic residues" evidence="1">
    <location>
        <begin position="530"/>
        <end position="539"/>
    </location>
</feature>
<dbReference type="OrthoDB" id="2524554at2759"/>
<dbReference type="EMBL" id="LT558124">
    <property type="protein sequence ID" value="SAM82791.1"/>
    <property type="molecule type" value="Genomic_DNA"/>
</dbReference>
<dbReference type="Proteomes" id="UP000179920">
    <property type="component" value="Chromosome VIII"/>
</dbReference>
<feature type="region of interest" description="Disordered" evidence="1">
    <location>
        <begin position="518"/>
        <end position="539"/>
    </location>
</feature>